<name>A0A0F9TMN8_9ZZZZ</name>
<sequence length="104" mass="11970">MFGRVTIYVDSEVVTSFKGDLDQWMYRHEFKVARHAALPQYGVGDIPEPQLTTHRTLTLKLQAQLLGSNPEPYICLFFYNYDNPTEKQMGLDVAMAQGQMRNIL</sequence>
<proteinExistence type="predicted"/>
<accession>A0A0F9TMN8</accession>
<reference evidence="1" key="1">
    <citation type="journal article" date="2015" name="Nature">
        <title>Complex archaea that bridge the gap between prokaryotes and eukaryotes.</title>
        <authorList>
            <person name="Spang A."/>
            <person name="Saw J.H."/>
            <person name="Jorgensen S.L."/>
            <person name="Zaremba-Niedzwiedzka K."/>
            <person name="Martijn J."/>
            <person name="Lind A.E."/>
            <person name="van Eijk R."/>
            <person name="Schleper C."/>
            <person name="Guy L."/>
            <person name="Ettema T.J."/>
        </authorList>
    </citation>
    <scope>NUCLEOTIDE SEQUENCE</scope>
</reference>
<evidence type="ECO:0000313" key="1">
    <source>
        <dbReference type="EMBL" id="KKN76202.1"/>
    </source>
</evidence>
<comment type="caution">
    <text evidence="1">The sequence shown here is derived from an EMBL/GenBank/DDBJ whole genome shotgun (WGS) entry which is preliminary data.</text>
</comment>
<organism evidence="1">
    <name type="scientific">marine sediment metagenome</name>
    <dbReference type="NCBI Taxonomy" id="412755"/>
    <lineage>
        <taxon>unclassified sequences</taxon>
        <taxon>metagenomes</taxon>
        <taxon>ecological metagenomes</taxon>
    </lineage>
</organism>
<gene>
    <name evidence="1" type="ORF">LCGC14_0372280</name>
</gene>
<dbReference type="EMBL" id="LAZR01000298">
    <property type="protein sequence ID" value="KKN76202.1"/>
    <property type="molecule type" value="Genomic_DNA"/>
</dbReference>
<protein>
    <submittedName>
        <fullName evidence="1">Uncharacterized protein</fullName>
    </submittedName>
</protein>
<dbReference type="AlphaFoldDB" id="A0A0F9TMN8"/>